<feature type="transmembrane region" description="Helical" evidence="6">
    <location>
        <begin position="242"/>
        <end position="269"/>
    </location>
</feature>
<protein>
    <recommendedName>
        <fullName evidence="9">VIT family protein</fullName>
    </recommendedName>
</protein>
<evidence type="ECO:0000256" key="2">
    <source>
        <dbReference type="ARBA" id="ARBA00022692"/>
    </source>
</evidence>
<feature type="compositionally biased region" description="Pro residues" evidence="5">
    <location>
        <begin position="282"/>
        <end position="291"/>
    </location>
</feature>
<comment type="caution">
    <text evidence="7">The sequence shown here is derived from an EMBL/GenBank/DDBJ whole genome shotgun (WGS) entry which is preliminary data.</text>
</comment>
<gene>
    <name evidence="7" type="ORF">KTU01_10630</name>
</gene>
<feature type="transmembrane region" description="Helical" evidence="6">
    <location>
        <begin position="203"/>
        <end position="222"/>
    </location>
</feature>
<keyword evidence="8" id="KW-1185">Reference proteome</keyword>
<evidence type="ECO:0000256" key="1">
    <source>
        <dbReference type="ARBA" id="ARBA00004127"/>
    </source>
</evidence>
<proteinExistence type="predicted"/>
<dbReference type="InterPro" id="IPR008217">
    <property type="entry name" value="Ccc1_fam"/>
</dbReference>
<dbReference type="PANTHER" id="PTHR31851">
    <property type="entry name" value="FE(2+)/MN(2+) TRANSPORTER PCL1"/>
    <property type="match status" value="1"/>
</dbReference>
<keyword evidence="3 6" id="KW-1133">Transmembrane helix</keyword>
<evidence type="ECO:0000313" key="7">
    <source>
        <dbReference type="EMBL" id="GEO94940.1"/>
    </source>
</evidence>
<organism evidence="7 8">
    <name type="scientific">Kocuria turfanensis</name>
    <dbReference type="NCBI Taxonomy" id="388357"/>
    <lineage>
        <taxon>Bacteria</taxon>
        <taxon>Bacillati</taxon>
        <taxon>Actinomycetota</taxon>
        <taxon>Actinomycetes</taxon>
        <taxon>Micrococcales</taxon>
        <taxon>Micrococcaceae</taxon>
        <taxon>Kocuria</taxon>
    </lineage>
</organism>
<keyword evidence="2 6" id="KW-0812">Transmembrane</keyword>
<comment type="subcellular location">
    <subcellularLocation>
        <location evidence="1">Endomembrane system</location>
        <topology evidence="1">Multi-pass membrane protein</topology>
    </subcellularLocation>
</comment>
<dbReference type="GO" id="GO:0005384">
    <property type="term" value="F:manganese ion transmembrane transporter activity"/>
    <property type="evidence" value="ECO:0007669"/>
    <property type="project" value="InterPro"/>
</dbReference>
<evidence type="ECO:0008006" key="9">
    <source>
        <dbReference type="Google" id="ProtNLM"/>
    </source>
</evidence>
<evidence type="ECO:0000256" key="5">
    <source>
        <dbReference type="SAM" id="MobiDB-lite"/>
    </source>
</evidence>
<dbReference type="STRING" id="388357.GCA_001580365_01221"/>
<reference evidence="7 8" key="1">
    <citation type="submission" date="2019-07" db="EMBL/GenBank/DDBJ databases">
        <title>Whole genome shotgun sequence of Kocuria turfanensis NBRC 107627.</title>
        <authorList>
            <person name="Hosoyama A."/>
            <person name="Uohara A."/>
            <person name="Ohji S."/>
            <person name="Ichikawa N."/>
        </authorList>
    </citation>
    <scope>NUCLEOTIDE SEQUENCE [LARGE SCALE GENOMIC DNA]</scope>
    <source>
        <strain evidence="7 8">NBRC 107627</strain>
    </source>
</reference>
<dbReference type="Pfam" id="PF01988">
    <property type="entry name" value="VIT1"/>
    <property type="match status" value="1"/>
</dbReference>
<dbReference type="AlphaFoldDB" id="A0A512IB68"/>
<dbReference type="GO" id="GO:0012505">
    <property type="term" value="C:endomembrane system"/>
    <property type="evidence" value="ECO:0007669"/>
    <property type="project" value="UniProtKB-SubCell"/>
</dbReference>
<name>A0A512IB68_9MICC</name>
<evidence type="ECO:0000256" key="6">
    <source>
        <dbReference type="SAM" id="Phobius"/>
    </source>
</evidence>
<dbReference type="Proteomes" id="UP000321103">
    <property type="component" value="Unassembled WGS sequence"/>
</dbReference>
<accession>A0A512IB68</accession>
<feature type="transmembrane region" description="Helical" evidence="6">
    <location>
        <begin position="173"/>
        <end position="196"/>
    </location>
</feature>
<dbReference type="GO" id="GO:0030026">
    <property type="term" value="P:intracellular manganese ion homeostasis"/>
    <property type="evidence" value="ECO:0007669"/>
    <property type="project" value="InterPro"/>
</dbReference>
<evidence type="ECO:0000313" key="8">
    <source>
        <dbReference type="Proteomes" id="UP000321103"/>
    </source>
</evidence>
<feature type="region of interest" description="Disordered" evidence="5">
    <location>
        <begin position="272"/>
        <end position="291"/>
    </location>
</feature>
<dbReference type="CDD" id="cd02432">
    <property type="entry name" value="Nodulin-21_like_1"/>
    <property type="match status" value="1"/>
</dbReference>
<evidence type="ECO:0000256" key="4">
    <source>
        <dbReference type="ARBA" id="ARBA00023136"/>
    </source>
</evidence>
<keyword evidence="4 6" id="KW-0472">Membrane</keyword>
<dbReference type="EMBL" id="BJZS01000029">
    <property type="protein sequence ID" value="GEO94940.1"/>
    <property type="molecule type" value="Genomic_DNA"/>
</dbReference>
<sequence>MTPGEDILSFLAGRRRRAFNGTMTTEHVIEEPHGAGYTERMNKLRAGVLGANDGIVSVAAVVVGVAGATSSTSAILLAGGAALVGGALSMAQGEYVSVSSQADSHRALVEKERQELIDMPEAELRELAEIYRAKGLSAGTARQVAHELTEHDALAAHLDAELNIDQEDVVSPWGAAVASALSFLVGALLPMLAILLPPEAWRIPVTFVAVLAALAVTGWLGAQLGGTPQRGRAVVRVVVGGALALVATFALGSLFGVAGVVVSGSGAALRRRSRPGSAWRPPRGPRPCRGP</sequence>
<evidence type="ECO:0000256" key="3">
    <source>
        <dbReference type="ARBA" id="ARBA00022989"/>
    </source>
</evidence>